<keyword evidence="2" id="KW-1185">Reference proteome</keyword>
<dbReference type="Proteomes" id="UP000719412">
    <property type="component" value="Unassembled WGS sequence"/>
</dbReference>
<evidence type="ECO:0000313" key="2">
    <source>
        <dbReference type="Proteomes" id="UP000719412"/>
    </source>
</evidence>
<name>A0A8J6HZB5_TENMO</name>
<accession>A0A8J6HZB5</accession>
<evidence type="ECO:0000313" key="1">
    <source>
        <dbReference type="EMBL" id="KAH0822401.1"/>
    </source>
</evidence>
<comment type="caution">
    <text evidence="1">The sequence shown here is derived from an EMBL/GenBank/DDBJ whole genome shotgun (WGS) entry which is preliminary data.</text>
</comment>
<dbReference type="AlphaFoldDB" id="A0A8J6HZB5"/>
<gene>
    <name evidence="1" type="ORF">GEV33_000390</name>
</gene>
<protein>
    <submittedName>
        <fullName evidence="1">Uncharacterized protein</fullName>
    </submittedName>
</protein>
<reference evidence="1" key="1">
    <citation type="journal article" date="2020" name="J Insects Food Feed">
        <title>The yellow mealworm (Tenebrio molitor) genome: a resource for the emerging insects as food and feed industry.</title>
        <authorList>
            <person name="Eriksson T."/>
            <person name="Andere A."/>
            <person name="Kelstrup H."/>
            <person name="Emery V."/>
            <person name="Picard C."/>
        </authorList>
    </citation>
    <scope>NUCLEOTIDE SEQUENCE</scope>
    <source>
        <strain evidence="1">Stoneville</strain>
        <tissue evidence="1">Whole head</tissue>
    </source>
</reference>
<dbReference type="EMBL" id="JABDTM020002493">
    <property type="protein sequence ID" value="KAH0822401.1"/>
    <property type="molecule type" value="Genomic_DNA"/>
</dbReference>
<organism evidence="1 2">
    <name type="scientific">Tenebrio molitor</name>
    <name type="common">Yellow mealworm beetle</name>
    <dbReference type="NCBI Taxonomy" id="7067"/>
    <lineage>
        <taxon>Eukaryota</taxon>
        <taxon>Metazoa</taxon>
        <taxon>Ecdysozoa</taxon>
        <taxon>Arthropoda</taxon>
        <taxon>Hexapoda</taxon>
        <taxon>Insecta</taxon>
        <taxon>Pterygota</taxon>
        <taxon>Neoptera</taxon>
        <taxon>Endopterygota</taxon>
        <taxon>Coleoptera</taxon>
        <taxon>Polyphaga</taxon>
        <taxon>Cucujiformia</taxon>
        <taxon>Tenebrionidae</taxon>
        <taxon>Tenebrio</taxon>
    </lineage>
</organism>
<reference evidence="1" key="2">
    <citation type="submission" date="2021-08" db="EMBL/GenBank/DDBJ databases">
        <authorList>
            <person name="Eriksson T."/>
        </authorList>
    </citation>
    <scope>NUCLEOTIDE SEQUENCE</scope>
    <source>
        <strain evidence="1">Stoneville</strain>
        <tissue evidence="1">Whole head</tissue>
    </source>
</reference>
<sequence>MVNGVVGGAVVEVDRRESESKGCDVFYPFGLAPPSVDRVDRGRHSTPPSVAAFSRRCGIERRDGCIVRGRSHESRLMISLAGVCEMVQALALLVARRRDVPNPEMQRAAKVDATEQWRECVDEVVLSLAMTRSSASCSMLRARKSMAKEMLPEHETASAGAFSEFGAFVPGVCDGLDSSVPGR</sequence>
<proteinExistence type="predicted"/>